<evidence type="ECO:0000259" key="1">
    <source>
        <dbReference type="Pfam" id="PF00248"/>
    </source>
</evidence>
<reference evidence="2 3" key="1">
    <citation type="journal article" date="2016" name="Nat. Commun.">
        <title>Thousands of microbial genomes shed light on interconnected biogeochemical processes in an aquifer system.</title>
        <authorList>
            <person name="Anantharaman K."/>
            <person name="Brown C.T."/>
            <person name="Hug L.A."/>
            <person name="Sharon I."/>
            <person name="Castelle C.J."/>
            <person name="Probst A.J."/>
            <person name="Thomas B.C."/>
            <person name="Singh A."/>
            <person name="Wilkins M.J."/>
            <person name="Karaoz U."/>
            <person name="Brodie E.L."/>
            <person name="Williams K.H."/>
            <person name="Hubbard S.S."/>
            <person name="Banfield J.F."/>
        </authorList>
    </citation>
    <scope>NUCLEOTIDE SEQUENCE [LARGE SCALE GENOMIC DNA]</scope>
</reference>
<dbReference type="InterPro" id="IPR023210">
    <property type="entry name" value="NADP_OxRdtase_dom"/>
</dbReference>
<dbReference type="AlphaFoldDB" id="A0A1F5YAA6"/>
<dbReference type="InterPro" id="IPR053135">
    <property type="entry name" value="AKR2_Oxidoreductase"/>
</dbReference>
<dbReference type="Pfam" id="PF13534">
    <property type="entry name" value="Fer4_17"/>
    <property type="match status" value="1"/>
</dbReference>
<comment type="caution">
    <text evidence="2">The sequence shown here is derived from an EMBL/GenBank/DDBJ whole genome shotgun (WGS) entry which is preliminary data.</text>
</comment>
<dbReference type="SUPFAM" id="SSF51430">
    <property type="entry name" value="NAD(P)-linked oxidoreductase"/>
    <property type="match status" value="1"/>
</dbReference>
<name>A0A1F5YAA6_9BACT</name>
<dbReference type="Proteomes" id="UP000176992">
    <property type="component" value="Unassembled WGS sequence"/>
</dbReference>
<dbReference type="Pfam" id="PF00248">
    <property type="entry name" value="Aldo_ket_red"/>
    <property type="match status" value="1"/>
</dbReference>
<gene>
    <name evidence="2" type="ORF">A2Z86_05750</name>
</gene>
<sequence>MEFATYGKTGVRLSRLAFGGMRFAEPRNVEKMAEVVLAAAGEGINYFDTAPGYCADMSEKIIGHAVRQLQRSGNRFYLSSKTSKSDAEGVRRDLSKSLERLGVDCLDFYHCWYILSLEGWERRKSGGAVDALLAAREQGLISHLVFSTHLPGEEIVKVIDEDIFEGVTLGYNAVNFPYREAGIKAAGRAGLGVAVMNPLVGGIIPETPAVFSFIKSHSRQSMPEAALDFLWSHAEVTTALVGFSNIEQVKEDSAAWKKFTPGRKLDLEKIKGHIEASFDQLCTGCRYCKDCPQGIEVYKYIEAYNHLMLKGGESLYDRLKWHHGVDGVEALNLCSACRECEKVCTQHLPILERFEEIKRVYGHPA</sequence>
<organism evidence="2 3">
    <name type="scientific">Candidatus Glassbacteria bacterium GWA2_58_10</name>
    <dbReference type="NCBI Taxonomy" id="1817865"/>
    <lineage>
        <taxon>Bacteria</taxon>
        <taxon>Candidatus Glassiibacteriota</taxon>
    </lineage>
</organism>
<protein>
    <recommendedName>
        <fullName evidence="1">NADP-dependent oxidoreductase domain-containing protein</fullName>
    </recommendedName>
</protein>
<dbReference type="SUPFAM" id="SSF46548">
    <property type="entry name" value="alpha-helical ferredoxin"/>
    <property type="match status" value="1"/>
</dbReference>
<dbReference type="PANTHER" id="PTHR43312:SF1">
    <property type="entry name" value="NADP-DEPENDENT OXIDOREDUCTASE DOMAIN-CONTAINING PROTEIN"/>
    <property type="match status" value="1"/>
</dbReference>
<evidence type="ECO:0000313" key="3">
    <source>
        <dbReference type="Proteomes" id="UP000176992"/>
    </source>
</evidence>
<dbReference type="EMBL" id="MFIV01000245">
    <property type="protein sequence ID" value="OGF96952.1"/>
    <property type="molecule type" value="Genomic_DNA"/>
</dbReference>
<dbReference type="PANTHER" id="PTHR43312">
    <property type="entry name" value="D-THREO-ALDOSE 1-DEHYDROGENASE"/>
    <property type="match status" value="1"/>
</dbReference>
<dbReference type="InterPro" id="IPR036812">
    <property type="entry name" value="NAD(P)_OxRdtase_dom_sf"/>
</dbReference>
<proteinExistence type="predicted"/>
<evidence type="ECO:0000313" key="2">
    <source>
        <dbReference type="EMBL" id="OGF96952.1"/>
    </source>
</evidence>
<dbReference type="CDD" id="cd19096">
    <property type="entry name" value="AKR_Fe-S_oxidoreductase"/>
    <property type="match status" value="1"/>
</dbReference>
<feature type="domain" description="NADP-dependent oxidoreductase" evidence="1">
    <location>
        <begin position="15"/>
        <end position="257"/>
    </location>
</feature>
<accession>A0A1F5YAA6</accession>
<dbReference type="Gene3D" id="3.20.20.100">
    <property type="entry name" value="NADP-dependent oxidoreductase domain"/>
    <property type="match status" value="1"/>
</dbReference>